<protein>
    <submittedName>
        <fullName evidence="3">Transposase</fullName>
    </submittedName>
</protein>
<sequence length="106" mass="11905">MCRRLGVSKSGYYSWRWCKDSKTASRRKELAELVRAEFEASNGVYGYRRITASLARKGVGVDPDTVHRIMGSLGPGRRNRNERSAPLPLGVKGWKQRGGVRRLLVG</sequence>
<evidence type="ECO:0000313" key="3">
    <source>
        <dbReference type="EMBL" id="NYS70528.1"/>
    </source>
</evidence>
<feature type="domain" description="HTH-like" evidence="2">
    <location>
        <begin position="27"/>
        <end position="74"/>
    </location>
</feature>
<dbReference type="InterPro" id="IPR050900">
    <property type="entry name" value="Transposase_IS3/IS150/IS904"/>
</dbReference>
<feature type="region of interest" description="Disordered" evidence="1">
    <location>
        <begin position="70"/>
        <end position="90"/>
    </location>
</feature>
<name>A0A853EMR7_9ACTO</name>
<proteinExistence type="predicted"/>
<dbReference type="InterPro" id="IPR025948">
    <property type="entry name" value="HTH-like_dom"/>
</dbReference>
<dbReference type="PANTHER" id="PTHR46889">
    <property type="entry name" value="TRANSPOSASE INSF FOR INSERTION SEQUENCE IS3B-RELATED"/>
    <property type="match status" value="1"/>
</dbReference>
<evidence type="ECO:0000259" key="2">
    <source>
        <dbReference type="Pfam" id="PF13276"/>
    </source>
</evidence>
<evidence type="ECO:0000256" key="1">
    <source>
        <dbReference type="SAM" id="MobiDB-lite"/>
    </source>
</evidence>
<gene>
    <name evidence="3" type="ORF">HZZ05_13635</name>
</gene>
<dbReference type="Pfam" id="PF13276">
    <property type="entry name" value="HTH_21"/>
    <property type="match status" value="1"/>
</dbReference>
<dbReference type="AlphaFoldDB" id="A0A853EMR7"/>
<dbReference type="EMBL" id="JACBXV010000382">
    <property type="protein sequence ID" value="NYS70528.1"/>
    <property type="molecule type" value="Genomic_DNA"/>
</dbReference>
<dbReference type="Proteomes" id="UP000572528">
    <property type="component" value="Unassembled WGS sequence"/>
</dbReference>
<evidence type="ECO:0000313" key="4">
    <source>
        <dbReference type="Proteomes" id="UP000572528"/>
    </source>
</evidence>
<organism evidence="3 4">
    <name type="scientific">Actinomyces bowdenii</name>
    <dbReference type="NCBI Taxonomy" id="131109"/>
    <lineage>
        <taxon>Bacteria</taxon>
        <taxon>Bacillati</taxon>
        <taxon>Actinomycetota</taxon>
        <taxon>Actinomycetes</taxon>
        <taxon>Actinomycetales</taxon>
        <taxon>Actinomycetaceae</taxon>
        <taxon>Actinomyces</taxon>
    </lineage>
</organism>
<dbReference type="PANTHER" id="PTHR46889:SF4">
    <property type="entry name" value="TRANSPOSASE INSO FOR INSERTION SEQUENCE ELEMENT IS911B-RELATED"/>
    <property type="match status" value="1"/>
</dbReference>
<comment type="caution">
    <text evidence="3">The sequence shown here is derived from an EMBL/GenBank/DDBJ whole genome shotgun (WGS) entry which is preliminary data.</text>
</comment>
<accession>A0A853EMR7</accession>
<reference evidence="3 4" key="1">
    <citation type="submission" date="2020-07" db="EMBL/GenBank/DDBJ databases">
        <title>MOT database genomes.</title>
        <authorList>
            <person name="Joseph S."/>
            <person name="Aduse-Opoku J."/>
            <person name="Hashim A."/>
            <person name="Wade W."/>
            <person name="Curtis M."/>
        </authorList>
    </citation>
    <scope>NUCLEOTIDE SEQUENCE [LARGE SCALE GENOMIC DNA]</scope>
    <source>
        <strain evidence="3 4">WMus004</strain>
    </source>
</reference>